<dbReference type="Proteomes" id="UP000443090">
    <property type="component" value="Unassembled WGS sequence"/>
</dbReference>
<dbReference type="EMBL" id="QGMI01001038">
    <property type="protein sequence ID" value="TVY35092.1"/>
    <property type="molecule type" value="Genomic_DNA"/>
</dbReference>
<evidence type="ECO:0000256" key="3">
    <source>
        <dbReference type="SAM" id="MobiDB-lite"/>
    </source>
</evidence>
<protein>
    <submittedName>
        <fullName evidence="4">Uncharacterized protein</fullName>
    </submittedName>
</protein>
<comment type="caution">
    <text evidence="4">The sequence shown here is derived from an EMBL/GenBank/DDBJ whole genome shotgun (WGS) entry which is preliminary data.</text>
</comment>
<evidence type="ECO:0000256" key="2">
    <source>
        <dbReference type="ARBA" id="ARBA00023242"/>
    </source>
</evidence>
<keyword evidence="5" id="KW-1185">Reference proteome</keyword>
<evidence type="ECO:0000313" key="4">
    <source>
        <dbReference type="EMBL" id="TVY35092.1"/>
    </source>
</evidence>
<feature type="region of interest" description="Disordered" evidence="3">
    <location>
        <begin position="1"/>
        <end position="30"/>
    </location>
</feature>
<dbReference type="Pfam" id="PF11951">
    <property type="entry name" value="Fungal_trans_2"/>
    <property type="match status" value="1"/>
</dbReference>
<keyword evidence="2" id="KW-0539">Nucleus</keyword>
<organism evidence="4 5">
    <name type="scientific">Lachnellula occidentalis</name>
    <dbReference type="NCBI Taxonomy" id="215460"/>
    <lineage>
        <taxon>Eukaryota</taxon>
        <taxon>Fungi</taxon>
        <taxon>Dikarya</taxon>
        <taxon>Ascomycota</taxon>
        <taxon>Pezizomycotina</taxon>
        <taxon>Leotiomycetes</taxon>
        <taxon>Helotiales</taxon>
        <taxon>Lachnaceae</taxon>
        <taxon>Lachnellula</taxon>
    </lineage>
</organism>
<accession>A0A8H8RIZ8</accession>
<evidence type="ECO:0000313" key="5">
    <source>
        <dbReference type="Proteomes" id="UP000443090"/>
    </source>
</evidence>
<dbReference type="OrthoDB" id="2015447at2759"/>
<dbReference type="PANTHER" id="PTHR37534:SF46">
    <property type="entry name" value="ZN(II)2CYS6 TRANSCRIPTION FACTOR (EUROFUNG)"/>
    <property type="match status" value="1"/>
</dbReference>
<reference evidence="4 5" key="1">
    <citation type="submission" date="2018-05" db="EMBL/GenBank/DDBJ databases">
        <title>Genome sequencing and assembly of the regulated plant pathogen Lachnellula willkommii and related sister species for the development of diagnostic species identification markers.</title>
        <authorList>
            <person name="Giroux E."/>
            <person name="Bilodeau G."/>
        </authorList>
    </citation>
    <scope>NUCLEOTIDE SEQUENCE [LARGE SCALE GENOMIC DNA]</scope>
    <source>
        <strain evidence="4 5">CBS 160.35</strain>
    </source>
</reference>
<dbReference type="PANTHER" id="PTHR37534">
    <property type="entry name" value="TRANSCRIPTIONAL ACTIVATOR PROTEIN UGA3"/>
    <property type="match status" value="1"/>
</dbReference>
<sequence length="361" mass="41563">MSLGTLDAESSIRSKGSPDLETIDEPGSIPSSLFTSVPPTIEYSSLTQRFKPILNRYNSEFCTIPLTFQLRINPFRYRVDLDPEPTFLVHAVMALSGHHVNSISTLSHRHTSLQLLRQSLNVFIDAETMEDCVFPYAYFDTVLSNQHKREWDFFGLCGCPTALAKIVMQVARLSAERQNSFSTLVFAFDNTVISEIEQSLESWCHIPAATAFRDEDSMHQDQDVMHCSEAWRNGLLLYIFRVFRWEPGTSVPTRILYRARVTMDHVTSCRSVNMMARQALLPLFFAGCELRDRSTQTDIIKLCSVWDERTRYQMFRNTIPLLEEVWAEQETKGFENVWWGQVVDKQHTSKAHPLKVRLCFG</sequence>
<dbReference type="InterPro" id="IPR021858">
    <property type="entry name" value="Fun_TF"/>
</dbReference>
<gene>
    <name evidence="4" type="ORF">LOCC1_G008455</name>
</gene>
<comment type="subcellular location">
    <subcellularLocation>
        <location evidence="1">Nucleus</location>
    </subcellularLocation>
</comment>
<evidence type="ECO:0000256" key="1">
    <source>
        <dbReference type="ARBA" id="ARBA00004123"/>
    </source>
</evidence>
<proteinExistence type="predicted"/>
<dbReference type="GO" id="GO:0005634">
    <property type="term" value="C:nucleus"/>
    <property type="evidence" value="ECO:0007669"/>
    <property type="project" value="UniProtKB-SubCell"/>
</dbReference>
<name>A0A8H8RIZ8_9HELO</name>
<dbReference type="AlphaFoldDB" id="A0A8H8RIZ8"/>